<keyword evidence="3" id="KW-1185">Reference proteome</keyword>
<dbReference type="InterPro" id="IPR029058">
    <property type="entry name" value="AB_hydrolase_fold"/>
</dbReference>
<dbReference type="RefSeq" id="WP_166993240.1">
    <property type="nucleotide sequence ID" value="NZ_CP061169.1"/>
</dbReference>
<dbReference type="InterPro" id="IPR000073">
    <property type="entry name" value="AB_hydrolase_1"/>
</dbReference>
<dbReference type="Pfam" id="PF12697">
    <property type="entry name" value="Abhydrolase_6"/>
    <property type="match status" value="1"/>
</dbReference>
<dbReference type="PANTHER" id="PTHR43433">
    <property type="entry name" value="HYDROLASE, ALPHA/BETA FOLD FAMILY PROTEIN"/>
    <property type="match status" value="1"/>
</dbReference>
<protein>
    <submittedName>
        <fullName evidence="2">Alpha/beta fold hydrolase</fullName>
    </submittedName>
</protein>
<gene>
    <name evidence="2" type="ORF">HCR76_14025</name>
</gene>
<dbReference type="GO" id="GO:0016787">
    <property type="term" value="F:hydrolase activity"/>
    <property type="evidence" value="ECO:0007669"/>
    <property type="project" value="UniProtKB-KW"/>
</dbReference>
<dbReference type="InterPro" id="IPR050471">
    <property type="entry name" value="AB_hydrolase"/>
</dbReference>
<evidence type="ECO:0000313" key="2">
    <source>
        <dbReference type="EMBL" id="QPZ37912.1"/>
    </source>
</evidence>
<reference evidence="2 3" key="1">
    <citation type="submission" date="2020-12" db="EMBL/GenBank/DDBJ databases">
        <title>Microbacterium sp. HY060.</title>
        <authorList>
            <person name="Zhou J."/>
        </authorList>
    </citation>
    <scope>NUCLEOTIDE SEQUENCE [LARGE SCALE GENOMIC DNA]</scope>
    <source>
        <strain evidence="2 3">HY60</strain>
    </source>
</reference>
<dbReference type="EMBL" id="CP061169">
    <property type="protein sequence ID" value="QPZ37912.1"/>
    <property type="molecule type" value="Genomic_DNA"/>
</dbReference>
<dbReference type="Gene3D" id="3.40.50.1820">
    <property type="entry name" value="alpha/beta hydrolase"/>
    <property type="match status" value="1"/>
</dbReference>
<dbReference type="SUPFAM" id="SSF53474">
    <property type="entry name" value="alpha/beta-Hydrolases"/>
    <property type="match status" value="1"/>
</dbReference>
<sequence>MTDFATSADGTRIAYDRYGSGQPVILIAGAMQERSGDATTARMAELLAERGFAVYIYDRRGRGQSGPVKVADAGSELQREVDDLAALIDVAGAEASVFGNSSGGAIALWAANAGLPITRLAVWEVPFAVADEGQAAQFVDELRGRVAAGDGESTVEHFMKDMPRAWLEGAKSSDAWPSMVALAPSLVADAASLAIHDLPRGERWSNVTQPTLAMVGTETLPIFPPAAEMLVSDLANARMRTVVASYHQWEADVMAGVLAEEFGQ</sequence>
<dbReference type="Proteomes" id="UP000662814">
    <property type="component" value="Chromosome"/>
</dbReference>
<organism evidence="2 3">
    <name type="scientific">Paramicrobacterium chengjingii</name>
    <dbReference type="NCBI Taxonomy" id="2769067"/>
    <lineage>
        <taxon>Bacteria</taxon>
        <taxon>Bacillati</taxon>
        <taxon>Actinomycetota</taxon>
        <taxon>Actinomycetes</taxon>
        <taxon>Micrococcales</taxon>
        <taxon>Microbacteriaceae</taxon>
        <taxon>Paramicrobacterium</taxon>
    </lineage>
</organism>
<accession>A0ABX6YGJ7</accession>
<keyword evidence="2" id="KW-0378">Hydrolase</keyword>
<proteinExistence type="predicted"/>
<feature type="domain" description="AB hydrolase-1" evidence="1">
    <location>
        <begin position="25"/>
        <end position="247"/>
    </location>
</feature>
<evidence type="ECO:0000313" key="3">
    <source>
        <dbReference type="Proteomes" id="UP000662814"/>
    </source>
</evidence>
<evidence type="ECO:0000259" key="1">
    <source>
        <dbReference type="Pfam" id="PF12697"/>
    </source>
</evidence>
<dbReference type="PANTHER" id="PTHR43433:SF5">
    <property type="entry name" value="AB HYDROLASE-1 DOMAIN-CONTAINING PROTEIN"/>
    <property type="match status" value="1"/>
</dbReference>
<name>A0ABX6YGJ7_9MICO</name>